<dbReference type="EMBL" id="CP020773">
    <property type="protein sequence ID" value="ARJ51115.1"/>
    <property type="molecule type" value="Genomic_DNA"/>
</dbReference>
<accession>A0AAC9RUJ9</accession>
<evidence type="ECO:0000313" key="2">
    <source>
        <dbReference type="EMBL" id="ARJ51115.1"/>
    </source>
</evidence>
<dbReference type="AlphaFoldDB" id="A0AAC9RUJ9"/>
<feature type="transmembrane region" description="Helical" evidence="1">
    <location>
        <begin position="295"/>
        <end position="315"/>
    </location>
</feature>
<dbReference type="KEGG" id="slz:B5P37_07260"/>
<dbReference type="Proteomes" id="UP000242864">
    <property type="component" value="Chromosome"/>
</dbReference>
<gene>
    <name evidence="2" type="ORF">B5P37_07260</name>
</gene>
<reference evidence="2 3" key="1">
    <citation type="submission" date="2017-04" db="EMBL/GenBank/DDBJ databases">
        <authorList>
            <person name="Veseli I.A."/>
            <person name="Tang C."/>
            <person name="Pombert J.-F."/>
        </authorList>
    </citation>
    <scope>NUCLEOTIDE SEQUENCE [LARGE SCALE GENOMIC DNA]</scope>
    <source>
        <strain evidence="2 3">ATCC 700373</strain>
    </source>
</reference>
<keyword evidence="1" id="KW-1133">Transmembrane helix</keyword>
<feature type="transmembrane region" description="Helical" evidence="1">
    <location>
        <begin position="336"/>
        <end position="359"/>
    </location>
</feature>
<evidence type="ECO:0000256" key="1">
    <source>
        <dbReference type="SAM" id="Phobius"/>
    </source>
</evidence>
<proteinExistence type="predicted"/>
<feature type="transmembrane region" description="Helical" evidence="1">
    <location>
        <begin position="261"/>
        <end position="283"/>
    </location>
</feature>
<organism evidence="2 3">
    <name type="scientific">Staphylococcus lutrae</name>
    <dbReference type="NCBI Taxonomy" id="155085"/>
    <lineage>
        <taxon>Bacteria</taxon>
        <taxon>Bacillati</taxon>
        <taxon>Bacillota</taxon>
        <taxon>Bacilli</taxon>
        <taxon>Bacillales</taxon>
        <taxon>Staphylococcaceae</taxon>
        <taxon>Staphylococcus</taxon>
    </lineage>
</organism>
<keyword evidence="1" id="KW-0472">Membrane</keyword>
<sequence length="733" mass="84207">MRHVQFVGKIKYLTFILIVMQAVLILMMVTFHLGDDYDNQWESIESTSDHDTFYVKYKTTEQKDEILDIFHRHPHLMFMTSTINNDTGHKVIGVVGDAKQFPVIQSFNHVIVSSQDIVKLFSSREKNATIGPFNGSVHSIKKIDSPQFSKRYSILKMQDYMDITKSVEGSYTVYGLHRDQEKEQLLQELSAVTHQSTTSLMSPSQGMIELGSMLPQTLSGLLLLNMVALFTLFVAIALSSLKNLGFLTLLGWSKLTLAKKLFQQFVIFSILLIPILGVISWWVSGWYAISLRALSYFFLGGVIHTILIFLMISFAGGVVFSMKPINAIKGKMSMPLLYLIGGIGYVLLSGLLVIGSLYMDSPMKQVVSNIQISKQWQSVIDVYTLKTVNVGDDQASIAGKSNILNKDVYQWYQSIVEDPDVYIAHSEYISRRLLDDYRRNKVYQNLPETPFWYMTFSPNYLKKIGIKVHHQSLTSAEQGTKVFLIPDTYSDSEREKFKKWIKESEKSVAKDSDMMTAFNENNRFEFVSYHYDKEIFNWSVKPDSHVMVSNPIVYIITPANMNDMQSGSLRSNEMNGYIKFDNQQTAEKYTTQGYLSQYHLDDNALDFVPIRVYIDGLQKDLVETITWFGLAILTGLLLSILVLLSIAYVYRLSNNERCYISKFLGYGFLKMYNKPLMIMTIIWIIDLGIVYLRHSKSGIIIMIIYEVIQLFVFYFYMTRNDIKQLLLAIKERT</sequence>
<feature type="transmembrane region" description="Helical" evidence="1">
    <location>
        <begin position="12"/>
        <end position="33"/>
    </location>
</feature>
<name>A0AAC9RUJ9_9STAP</name>
<feature type="transmembrane region" description="Helical" evidence="1">
    <location>
        <begin position="698"/>
        <end position="717"/>
    </location>
</feature>
<feature type="transmembrane region" description="Helical" evidence="1">
    <location>
        <begin position="220"/>
        <end position="241"/>
    </location>
</feature>
<evidence type="ECO:0000313" key="3">
    <source>
        <dbReference type="Proteomes" id="UP000242864"/>
    </source>
</evidence>
<keyword evidence="1" id="KW-0812">Transmembrane</keyword>
<feature type="transmembrane region" description="Helical" evidence="1">
    <location>
        <begin position="627"/>
        <end position="650"/>
    </location>
</feature>
<dbReference type="RefSeq" id="WP_085237587.1">
    <property type="nucleotide sequence ID" value="NZ_CP020773.1"/>
</dbReference>
<feature type="transmembrane region" description="Helical" evidence="1">
    <location>
        <begin position="671"/>
        <end position="692"/>
    </location>
</feature>
<protein>
    <submittedName>
        <fullName evidence="2">Amino acid ABC transporter permease</fullName>
    </submittedName>
</protein>
<keyword evidence="3" id="KW-1185">Reference proteome</keyword>